<keyword evidence="3" id="KW-1185">Reference proteome</keyword>
<protein>
    <submittedName>
        <fullName evidence="2">Uncharacterized protein</fullName>
    </submittedName>
</protein>
<dbReference type="STRING" id="1108050.A0A0B7FAX1"/>
<feature type="transmembrane region" description="Helical" evidence="1">
    <location>
        <begin position="109"/>
        <end position="134"/>
    </location>
</feature>
<proteinExistence type="predicted"/>
<evidence type="ECO:0000313" key="3">
    <source>
        <dbReference type="Proteomes" id="UP000059188"/>
    </source>
</evidence>
<accession>A0A0B7FAX1</accession>
<keyword evidence="1" id="KW-0812">Transmembrane</keyword>
<name>A0A0B7FAX1_THACB</name>
<gene>
    <name evidence="2" type="ORF">RSOLAG1IB_07219</name>
</gene>
<dbReference type="EMBL" id="LN679117">
    <property type="protein sequence ID" value="CEL54685.1"/>
    <property type="molecule type" value="Genomic_DNA"/>
</dbReference>
<feature type="transmembrane region" description="Helical" evidence="1">
    <location>
        <begin position="63"/>
        <end position="88"/>
    </location>
</feature>
<evidence type="ECO:0000313" key="2">
    <source>
        <dbReference type="EMBL" id="CEL54685.1"/>
    </source>
</evidence>
<keyword evidence="1" id="KW-0472">Membrane</keyword>
<evidence type="ECO:0000256" key="1">
    <source>
        <dbReference type="SAM" id="Phobius"/>
    </source>
</evidence>
<dbReference type="AlphaFoldDB" id="A0A0B7FAX1"/>
<reference evidence="2 3" key="1">
    <citation type="submission" date="2014-11" db="EMBL/GenBank/DDBJ databases">
        <authorList>
            <person name="Wibberg Daniel"/>
        </authorList>
    </citation>
    <scope>NUCLEOTIDE SEQUENCE [LARGE SCALE GENOMIC DNA]</scope>
    <source>
        <strain evidence="2">Rhizoctonia solani AG1-IB 7/3/14</strain>
    </source>
</reference>
<dbReference type="OrthoDB" id="3208378at2759"/>
<organism evidence="2 3">
    <name type="scientific">Thanatephorus cucumeris (strain AG1-IB / isolate 7/3/14)</name>
    <name type="common">Lettuce bottom rot fungus</name>
    <name type="synonym">Rhizoctonia solani</name>
    <dbReference type="NCBI Taxonomy" id="1108050"/>
    <lineage>
        <taxon>Eukaryota</taxon>
        <taxon>Fungi</taxon>
        <taxon>Dikarya</taxon>
        <taxon>Basidiomycota</taxon>
        <taxon>Agaricomycotina</taxon>
        <taxon>Agaricomycetes</taxon>
        <taxon>Cantharellales</taxon>
        <taxon>Ceratobasidiaceae</taxon>
        <taxon>Rhizoctonia</taxon>
        <taxon>Rhizoctonia solani AG-1</taxon>
    </lineage>
</organism>
<sequence length="529" mass="58104">MAWMTTLWPLVAHFVLSSGTAAFVLYYLNHRGFNVAGHAAYVQTTEDKKKLTFSLTQSDAVTILSALIVAQKGALAACTTPFCWRAIVFLMERNGLHRQDLKRMIKYRLLAPQTSLASIPAFVIGNLLLIALAANLASPALTGSITWSLQNLPISNLSIPPVGFENVEPGGRKGLPDLYKNNKVTRDGLVQRAVGLAGIAWGRTVEEGIYKRVASSTEALSVNTTIEDVTIPYFVTRSINWIKNKNELPAYIIKHNTSMTGLDLLSRVPSTLPLASPGAAILISYPINKIHWSNITLDPMIIDNRGLLVFWLGLRTTNFTRGLPCDTYKHTINSTQRNYAFAWVNFTAGVGRCTRYRCVLSSPSTVQNSASVTPESHTLTALALAMAPAVAVFLANQNSSLPSSWDDTDQYIKSLLQRSYSAAWNALVDDFGTSKVNSSYRPSLPSLVASVNEPRVCVWLGLQLSVTLLSFVFLILLAHLSEFPLIGDTTLIAFYLNTTLLPESPNTHPFVKGSLKVEEECERLNVKIE</sequence>
<dbReference type="Proteomes" id="UP000059188">
    <property type="component" value="Unassembled WGS sequence"/>
</dbReference>
<keyword evidence="1" id="KW-1133">Transmembrane helix</keyword>